<dbReference type="GO" id="GO:0051301">
    <property type="term" value="P:cell division"/>
    <property type="evidence" value="ECO:0007669"/>
    <property type="project" value="UniProtKB-KW"/>
</dbReference>
<dbReference type="Proteomes" id="UP000492821">
    <property type="component" value="Unassembled WGS sequence"/>
</dbReference>
<name>A0A7E4V0F1_PANRE</name>
<keyword evidence="3" id="KW-0498">Mitosis</keyword>
<evidence type="ECO:0000259" key="7">
    <source>
        <dbReference type="Pfam" id="PF12717"/>
    </source>
</evidence>
<evidence type="ECO:0000256" key="1">
    <source>
        <dbReference type="ARBA" id="ARBA00004123"/>
    </source>
</evidence>
<keyword evidence="4" id="KW-0539">Nucleus</keyword>
<organism evidence="8 9">
    <name type="scientific">Panagrellus redivivus</name>
    <name type="common">Microworm</name>
    <dbReference type="NCBI Taxonomy" id="6233"/>
    <lineage>
        <taxon>Eukaryota</taxon>
        <taxon>Metazoa</taxon>
        <taxon>Ecdysozoa</taxon>
        <taxon>Nematoda</taxon>
        <taxon>Chromadorea</taxon>
        <taxon>Rhabditida</taxon>
        <taxon>Tylenchina</taxon>
        <taxon>Panagrolaimomorpha</taxon>
        <taxon>Panagrolaimoidea</taxon>
        <taxon>Panagrolaimidae</taxon>
        <taxon>Panagrellus</taxon>
    </lineage>
</organism>
<evidence type="ECO:0000256" key="2">
    <source>
        <dbReference type="ARBA" id="ARBA00022618"/>
    </source>
</evidence>
<proteinExistence type="predicted"/>
<evidence type="ECO:0000256" key="4">
    <source>
        <dbReference type="ARBA" id="ARBA00023242"/>
    </source>
</evidence>
<evidence type="ECO:0000256" key="6">
    <source>
        <dbReference type="SAM" id="MobiDB-lite"/>
    </source>
</evidence>
<keyword evidence="8" id="KW-1185">Reference proteome</keyword>
<evidence type="ECO:0000313" key="9">
    <source>
        <dbReference type="WBParaSite" id="Pan_g15048.t1"/>
    </source>
</evidence>
<feature type="compositionally biased region" description="Acidic residues" evidence="6">
    <location>
        <begin position="1629"/>
        <end position="1643"/>
    </location>
</feature>
<dbReference type="Pfam" id="PF12717">
    <property type="entry name" value="Cnd1"/>
    <property type="match status" value="1"/>
</dbReference>
<evidence type="ECO:0000313" key="8">
    <source>
        <dbReference type="Proteomes" id="UP000492821"/>
    </source>
</evidence>
<feature type="region of interest" description="Disordered" evidence="6">
    <location>
        <begin position="1582"/>
        <end position="1691"/>
    </location>
</feature>
<dbReference type="PANTHER" id="PTHR14222:SF2">
    <property type="entry name" value="CONDENSIN COMPLEX SUBUNIT 1"/>
    <property type="match status" value="1"/>
</dbReference>
<reference evidence="8" key="1">
    <citation type="journal article" date="2013" name="Genetics">
        <title>The draft genome and transcriptome of Panagrellus redivivus are shaped by the harsh demands of a free-living lifestyle.</title>
        <authorList>
            <person name="Srinivasan J."/>
            <person name="Dillman A.R."/>
            <person name="Macchietto M.G."/>
            <person name="Heikkinen L."/>
            <person name="Lakso M."/>
            <person name="Fracchia K.M."/>
            <person name="Antoshechkin I."/>
            <person name="Mortazavi A."/>
            <person name="Wong G."/>
            <person name="Sternberg P.W."/>
        </authorList>
    </citation>
    <scope>NUCLEOTIDE SEQUENCE [LARGE SCALE GENOMIC DNA]</scope>
    <source>
        <strain evidence="8">MT8872</strain>
    </source>
</reference>
<reference evidence="9" key="2">
    <citation type="submission" date="2020-10" db="UniProtKB">
        <authorList>
            <consortium name="WormBaseParasite"/>
        </authorList>
    </citation>
    <scope>IDENTIFICATION</scope>
</reference>
<feature type="region of interest" description="Disordered" evidence="6">
    <location>
        <begin position="1513"/>
        <end position="1551"/>
    </location>
</feature>
<dbReference type="GO" id="GO:0042393">
    <property type="term" value="F:histone binding"/>
    <property type="evidence" value="ECO:0007669"/>
    <property type="project" value="TreeGrafter"/>
</dbReference>
<evidence type="ECO:0000256" key="3">
    <source>
        <dbReference type="ARBA" id="ARBA00022776"/>
    </source>
</evidence>
<accession>A0A7E4V0F1</accession>
<keyword evidence="2" id="KW-0132">Cell division</keyword>
<dbReference type="GO" id="GO:0000779">
    <property type="term" value="C:condensed chromosome, centromeric region"/>
    <property type="evidence" value="ECO:0007669"/>
    <property type="project" value="TreeGrafter"/>
</dbReference>
<keyword evidence="5" id="KW-0131">Cell cycle</keyword>
<comment type="subcellular location">
    <subcellularLocation>
        <location evidence="1">Nucleus</location>
    </subcellularLocation>
</comment>
<sequence length="1691" mass="192856">MDLPFQIPKRDDDLFVPSESTFHVDREDVITDLEEMESGLESLHTTIRKGHWSRLPDSFLVVFSIIKNVDMSTLAFQPRILALESLNAGFRLVRDEIVASVNDIVTGAELTTEITASIAALKRCFPMYMFLLCKFLMHMDLKRPTSAFGATKSKKNANPNNRDLEDYYKIRAKCLENLYNLFTAKVETNGNIKPVLAVLYETEQLPENLDRILAQLFTVLLSDPENALMRSEIRHSYRHIFSIIGFYNFHWRKTCIVSGVIDNMPRWDYYKKMQTFHFLSTIMELPFKDHLLETVLQRFLFKQRDHATDFAKVFGLFLTTIAGIYPEFLVKKFNNCRGLLESDSTNIRNAMLTVVQAIITHHCIRDSVHENLPLIKTLMNDLFIALTDKTSLTKIKAANIIANIVSEQYLGEQQVVGDPTVRRFPMEQYAFGFITQLTHFFTEDHVTVRKAGLSALTQILVWNPFGSNLDKHSLLLKQREAHAAYLKALNLVRKAEENDPDEDYVSMLSNFVAELQPFVAAYLQGGDFPEKAETPLTPDVLVEKLSPLIVDFNTTEEEATKKEIVIKVFEFALENLDIDTSSEEAFSNSIDESFQQLWVSGSHKLMFHYNERMSQLKTTCKEKHDEVHVNLCALQFAVEMEGAMNAALPILKNQGTELGDIVKFLSTCRKFKLQKSESAVIQICTLLYQNDDSLRKSVIDASIDMFFSKNEDRRLNDISTVQNLLQMIDKADRQDRVTFCDALVHILQAQPLSPGSMTYIWESIKSDDKDRVRLTLQLLRCCAIANPNMIIAKFSDLVDVFAKKIPITESDQIQVAVLGVIAGIGEAPFFAPTLPHDENRQKDVAAPALRIPLKHEFFILAAEQIAERLTLDPHIGRDYENNGARQWRLRVHFTFKAVYAVCEEPDTFVVQLLTPILEKCKVLNTERRGTRLLWLQSAASLKNICKRITIDQNKPMAFTYANNEVNAHVFEVDEATEAFHNMTLDIKEDQSMLNTTGENLNLSLQVAHMDTRIPAMMKKFKRLQDRFNHRVQLRRNRGWAPGSRWRKATTGPSLLAKLRQSGIRVDPKAISVKQLPVVTNECFVFYKQMRNATWVYTTVFRRLMYMTREYISRILEHANEATTRGYNRVVEGLQIARKMNERQLVSIPSWNGGSNNLTKFEQENLYQNSIFRNNNDRLTEATAQTDTVLSRHLDAALHWDTFHQGSILARIITIAMTHIRFRNVGNLMPNTSDDAIFCMLKMMALSPNLCRRWLCFMYHYQRLALPETRATMHAMLADLATRHPSTFSTRLPTFLQLIHDYQPAVRYHALLILHHLYTMKVIQLGDSDRATVALLLIDDDPSVAQMAADFFREIMKKTADVVPSLVKEVLYCLYRYGVIPYDFKSIMRFFVRQITLEKHCIQTVENIVTFLVSLSKSDYVTKNGVFPGLLIWLLVELPKMNLKALNKITQNLTNFKPFFRTKRFYARFRAVVTKIASKSKGNFKSEVDEILKQSQALRQEMQMMENVDRTMAAESAMVSPSASAAPSAAPSAPETPVRPVQPRVAPAAAEDPVNVSMAENVCPGSERPAVEEVTVSLKKVAVTSTSPVKPPANSPQRIHASSTESRSTGSTTSFGSSSSGRRRKRNDDETTVTETEAETESEPVDVKPEIVKKKRRVAFQESIPENTEPDDEDVDEMPRRPTRSTRAAARK</sequence>
<dbReference type="PANTHER" id="PTHR14222">
    <property type="entry name" value="CONDENSIN"/>
    <property type="match status" value="1"/>
</dbReference>
<dbReference type="GO" id="GO:0005634">
    <property type="term" value="C:nucleus"/>
    <property type="evidence" value="ECO:0007669"/>
    <property type="project" value="UniProtKB-SubCell"/>
</dbReference>
<feature type="compositionally biased region" description="Basic residues" evidence="6">
    <location>
        <begin position="1680"/>
        <end position="1691"/>
    </location>
</feature>
<dbReference type="InterPro" id="IPR016024">
    <property type="entry name" value="ARM-type_fold"/>
</dbReference>
<feature type="compositionally biased region" description="Low complexity" evidence="6">
    <location>
        <begin position="1513"/>
        <end position="1549"/>
    </location>
</feature>
<evidence type="ECO:0000256" key="5">
    <source>
        <dbReference type="ARBA" id="ARBA00023306"/>
    </source>
</evidence>
<protein>
    <submittedName>
        <fullName evidence="9">Cnd1 domain-containing protein</fullName>
    </submittedName>
</protein>
<dbReference type="InterPro" id="IPR026971">
    <property type="entry name" value="CND1/NCAPD3"/>
</dbReference>
<dbReference type="GO" id="GO:0007076">
    <property type="term" value="P:mitotic chromosome condensation"/>
    <property type="evidence" value="ECO:0007669"/>
    <property type="project" value="InterPro"/>
</dbReference>
<feature type="compositionally biased region" description="Low complexity" evidence="6">
    <location>
        <begin position="1601"/>
        <end position="1619"/>
    </location>
</feature>
<feature type="domain" description="Condensin complex subunit 1 C-terminal" evidence="7">
    <location>
        <begin position="1280"/>
        <end position="1409"/>
    </location>
</feature>
<dbReference type="WBParaSite" id="Pan_g15048.t1">
    <property type="protein sequence ID" value="Pan_g15048.t1"/>
    <property type="gene ID" value="Pan_g15048"/>
</dbReference>
<dbReference type="SUPFAM" id="SSF48371">
    <property type="entry name" value="ARM repeat"/>
    <property type="match status" value="1"/>
</dbReference>
<dbReference type="InterPro" id="IPR032682">
    <property type="entry name" value="Cnd1_C"/>
</dbReference>
<dbReference type="GO" id="GO:0010032">
    <property type="term" value="P:meiotic chromosome condensation"/>
    <property type="evidence" value="ECO:0007669"/>
    <property type="project" value="TreeGrafter"/>
</dbReference>
<dbReference type="GO" id="GO:0000796">
    <property type="term" value="C:condensin complex"/>
    <property type="evidence" value="ECO:0007669"/>
    <property type="project" value="TreeGrafter"/>
</dbReference>